<feature type="non-terminal residue" evidence="1">
    <location>
        <position position="1"/>
    </location>
</feature>
<dbReference type="PRINTS" id="PR00394">
    <property type="entry name" value="RHSPROTEIN"/>
</dbReference>
<gene>
    <name evidence="1" type="ORF">Ga0061079_1321</name>
</gene>
<dbReference type="RefSeq" id="WP_141656275.1">
    <property type="nucleotide sequence ID" value="NZ_FCOR01000032.1"/>
</dbReference>
<dbReference type="Gene3D" id="2.180.10.10">
    <property type="entry name" value="RHS repeat-associated core"/>
    <property type="match status" value="1"/>
</dbReference>
<evidence type="ECO:0000313" key="1">
    <source>
        <dbReference type="EMBL" id="CVK17249.1"/>
    </source>
</evidence>
<proteinExistence type="predicted"/>
<accession>A0A0X3AQ40</accession>
<dbReference type="InterPro" id="IPR050708">
    <property type="entry name" value="T6SS_VgrG/RHS"/>
</dbReference>
<keyword evidence="2" id="KW-1185">Reference proteome</keyword>
<dbReference type="AlphaFoldDB" id="A0A0X3AQ40"/>
<dbReference type="STRING" id="1586267.GCA_001418685_02114"/>
<reference evidence="1 2" key="1">
    <citation type="submission" date="2016-01" db="EMBL/GenBank/DDBJ databases">
        <authorList>
            <person name="McClelland M."/>
            <person name="Jain A."/>
            <person name="Saraogi P."/>
            <person name="Mendelson R."/>
            <person name="Westerman R."/>
            <person name="SanMiguel P."/>
            <person name="Csonka L."/>
        </authorList>
    </citation>
    <scope>NUCLEOTIDE SEQUENCE [LARGE SCALE GENOMIC DNA]</scope>
    <source>
        <strain evidence="1 2">R-53146</strain>
    </source>
</reference>
<dbReference type="PANTHER" id="PTHR32305">
    <property type="match status" value="1"/>
</dbReference>
<dbReference type="EMBL" id="FCOR01000032">
    <property type="protein sequence ID" value="CVK17249.1"/>
    <property type="molecule type" value="Genomic_DNA"/>
</dbReference>
<organism evidence="1 2">
    <name type="scientific">Apibacter mensalis</name>
    <dbReference type="NCBI Taxonomy" id="1586267"/>
    <lineage>
        <taxon>Bacteria</taxon>
        <taxon>Pseudomonadati</taxon>
        <taxon>Bacteroidota</taxon>
        <taxon>Flavobacteriia</taxon>
        <taxon>Flavobacteriales</taxon>
        <taxon>Weeksellaceae</taxon>
        <taxon>Apibacter</taxon>
    </lineage>
</organism>
<dbReference type="Proteomes" id="UP000182761">
    <property type="component" value="Unassembled WGS sequence"/>
</dbReference>
<dbReference type="PANTHER" id="PTHR32305:SF15">
    <property type="entry name" value="PROTEIN RHSA-RELATED"/>
    <property type="match status" value="1"/>
</dbReference>
<protein>
    <submittedName>
        <fullName evidence="1">RHS repeat-associated core domain-containing protein</fullName>
    </submittedName>
</protein>
<name>A0A0X3AQ40_9FLAO</name>
<evidence type="ECO:0000313" key="2">
    <source>
        <dbReference type="Proteomes" id="UP000182761"/>
    </source>
</evidence>
<sequence>FDIYGRIREDTFNNQPFIPFRQLGQYEDQELDGLYYNRFRYYDSNTGTYISQDPIGLAGNNPNFYAYVHDSNTMVDVFGLMELFRSMTRAEYFDIIQNGWKAGGDTGGMGAKWFAESFDNAVEWGKTMGHGSDSKFYVVSFDVDDAVAKGAYKVDHLDGIGPARAIEVADLNGKTEVKKVNSIRVKCKK</sequence>
<dbReference type="NCBIfam" id="TIGR03696">
    <property type="entry name" value="Rhs_assc_core"/>
    <property type="match status" value="1"/>
</dbReference>
<dbReference type="InterPro" id="IPR022385">
    <property type="entry name" value="Rhs_assc_core"/>
</dbReference>